<evidence type="ECO:0000256" key="2">
    <source>
        <dbReference type="ARBA" id="ARBA00023125"/>
    </source>
</evidence>
<protein>
    <recommendedName>
        <fullName evidence="4">HTH araC/xylS-type domain-containing protein</fullName>
    </recommendedName>
</protein>
<gene>
    <name evidence="5" type="ORF">KSX_74580</name>
</gene>
<dbReference type="InterPro" id="IPR009057">
    <property type="entry name" value="Homeodomain-like_sf"/>
</dbReference>
<evidence type="ECO:0000313" key="5">
    <source>
        <dbReference type="EMBL" id="GHO49295.1"/>
    </source>
</evidence>
<accession>A0A8J3MY54</accession>
<dbReference type="Gene3D" id="1.10.10.60">
    <property type="entry name" value="Homeodomain-like"/>
    <property type="match status" value="1"/>
</dbReference>
<keyword evidence="2" id="KW-0238">DNA-binding</keyword>
<keyword evidence="3" id="KW-0804">Transcription</keyword>
<dbReference type="PANTHER" id="PTHR46796">
    <property type="entry name" value="HTH-TYPE TRANSCRIPTIONAL ACTIVATOR RHAS-RELATED"/>
    <property type="match status" value="1"/>
</dbReference>
<dbReference type="InterPro" id="IPR018060">
    <property type="entry name" value="HTH_AraC"/>
</dbReference>
<dbReference type="InterPro" id="IPR050204">
    <property type="entry name" value="AraC_XylS_family_regulators"/>
</dbReference>
<evidence type="ECO:0000259" key="4">
    <source>
        <dbReference type="PROSITE" id="PS01124"/>
    </source>
</evidence>
<keyword evidence="6" id="KW-1185">Reference proteome</keyword>
<comment type="caution">
    <text evidence="5">The sequence shown here is derived from an EMBL/GenBank/DDBJ whole genome shotgun (WGS) entry which is preliminary data.</text>
</comment>
<evidence type="ECO:0000256" key="1">
    <source>
        <dbReference type="ARBA" id="ARBA00023015"/>
    </source>
</evidence>
<sequence>MGLTPRQFYRVHRFNEVLRLLESDSLVHWADIALTCGYYDQAHLIHDFQAFVGLAPGEYLSQRSIYSHHIPFSD</sequence>
<reference evidence="5" key="1">
    <citation type="submission" date="2020-10" db="EMBL/GenBank/DDBJ databases">
        <title>Taxonomic study of unclassified bacteria belonging to the class Ktedonobacteria.</title>
        <authorList>
            <person name="Yabe S."/>
            <person name="Wang C.M."/>
            <person name="Zheng Y."/>
            <person name="Sakai Y."/>
            <person name="Cavaletti L."/>
            <person name="Monciardini P."/>
            <person name="Donadio S."/>
        </authorList>
    </citation>
    <scope>NUCLEOTIDE SEQUENCE</scope>
    <source>
        <strain evidence="5">SOSP1-1</strain>
    </source>
</reference>
<dbReference type="GO" id="GO:0043565">
    <property type="term" value="F:sequence-specific DNA binding"/>
    <property type="evidence" value="ECO:0007669"/>
    <property type="project" value="InterPro"/>
</dbReference>
<dbReference type="Pfam" id="PF12833">
    <property type="entry name" value="HTH_18"/>
    <property type="match status" value="1"/>
</dbReference>
<evidence type="ECO:0000256" key="3">
    <source>
        <dbReference type="ARBA" id="ARBA00023163"/>
    </source>
</evidence>
<dbReference type="Proteomes" id="UP000612362">
    <property type="component" value="Unassembled WGS sequence"/>
</dbReference>
<dbReference type="AlphaFoldDB" id="A0A8J3MY54"/>
<name>A0A8J3MY54_9CHLR</name>
<feature type="domain" description="HTH araC/xylS-type" evidence="4">
    <location>
        <begin position="1"/>
        <end position="62"/>
    </location>
</feature>
<evidence type="ECO:0000313" key="6">
    <source>
        <dbReference type="Proteomes" id="UP000612362"/>
    </source>
</evidence>
<proteinExistence type="predicted"/>
<dbReference type="EMBL" id="BNJF01000005">
    <property type="protein sequence ID" value="GHO49295.1"/>
    <property type="molecule type" value="Genomic_DNA"/>
</dbReference>
<dbReference type="PROSITE" id="PS01124">
    <property type="entry name" value="HTH_ARAC_FAMILY_2"/>
    <property type="match status" value="1"/>
</dbReference>
<dbReference type="PANTHER" id="PTHR46796:SF13">
    <property type="entry name" value="HTH-TYPE TRANSCRIPTIONAL ACTIVATOR RHAS"/>
    <property type="match status" value="1"/>
</dbReference>
<dbReference type="SUPFAM" id="SSF46689">
    <property type="entry name" value="Homeodomain-like"/>
    <property type="match status" value="1"/>
</dbReference>
<dbReference type="GO" id="GO:0003700">
    <property type="term" value="F:DNA-binding transcription factor activity"/>
    <property type="evidence" value="ECO:0007669"/>
    <property type="project" value="InterPro"/>
</dbReference>
<organism evidence="5 6">
    <name type="scientific">Ktedonospora formicarum</name>
    <dbReference type="NCBI Taxonomy" id="2778364"/>
    <lineage>
        <taxon>Bacteria</taxon>
        <taxon>Bacillati</taxon>
        <taxon>Chloroflexota</taxon>
        <taxon>Ktedonobacteria</taxon>
        <taxon>Ktedonobacterales</taxon>
        <taxon>Ktedonobacteraceae</taxon>
        <taxon>Ktedonospora</taxon>
    </lineage>
</organism>
<keyword evidence="1" id="KW-0805">Transcription regulation</keyword>
<dbReference type="RefSeq" id="WP_420799382.1">
    <property type="nucleotide sequence ID" value="NZ_BNJF01000005.1"/>
</dbReference>